<organism evidence="1 2">
    <name type="scientific">Phyllostomus discolor</name>
    <name type="common">pale spear-nosed bat</name>
    <dbReference type="NCBI Taxonomy" id="89673"/>
    <lineage>
        <taxon>Eukaryota</taxon>
        <taxon>Metazoa</taxon>
        <taxon>Chordata</taxon>
        <taxon>Craniata</taxon>
        <taxon>Vertebrata</taxon>
        <taxon>Euteleostomi</taxon>
        <taxon>Mammalia</taxon>
        <taxon>Eutheria</taxon>
        <taxon>Laurasiatheria</taxon>
        <taxon>Chiroptera</taxon>
        <taxon>Yangochiroptera</taxon>
        <taxon>Phyllostomidae</taxon>
        <taxon>Phyllostominae</taxon>
        <taxon>Phyllostomus</taxon>
    </lineage>
</organism>
<name>A0A834ELI1_9CHIR</name>
<protein>
    <submittedName>
        <fullName evidence="1">Uncharacterized protein</fullName>
    </submittedName>
</protein>
<dbReference type="AlphaFoldDB" id="A0A834ELI1"/>
<reference evidence="1 2" key="1">
    <citation type="journal article" date="2020" name="Nature">
        <title>Six reference-quality genomes reveal evolution of bat adaptations.</title>
        <authorList>
            <person name="Jebb D."/>
            <person name="Huang Z."/>
            <person name="Pippel M."/>
            <person name="Hughes G.M."/>
            <person name="Lavrichenko K."/>
            <person name="Devanna P."/>
            <person name="Winkler S."/>
            <person name="Jermiin L.S."/>
            <person name="Skirmuntt E.C."/>
            <person name="Katzourakis A."/>
            <person name="Burkitt-Gray L."/>
            <person name="Ray D.A."/>
            <person name="Sullivan K.A.M."/>
            <person name="Roscito J.G."/>
            <person name="Kirilenko B.M."/>
            <person name="Davalos L.M."/>
            <person name="Corthals A.P."/>
            <person name="Power M.L."/>
            <person name="Jones G."/>
            <person name="Ransome R.D."/>
            <person name="Dechmann D.K.N."/>
            <person name="Locatelli A.G."/>
            <person name="Puechmaille S.J."/>
            <person name="Fedrigo O."/>
            <person name="Jarvis E.D."/>
            <person name="Hiller M."/>
            <person name="Vernes S.C."/>
            <person name="Myers E.W."/>
            <person name="Teeling E.C."/>
        </authorList>
    </citation>
    <scope>NUCLEOTIDE SEQUENCE [LARGE SCALE GENOMIC DNA]</scope>
    <source>
        <strain evidence="1">Bat1K_MPI-CBG_1</strain>
    </source>
</reference>
<evidence type="ECO:0000313" key="1">
    <source>
        <dbReference type="EMBL" id="KAF6125455.1"/>
    </source>
</evidence>
<comment type="caution">
    <text evidence="1">The sequence shown here is derived from an EMBL/GenBank/DDBJ whole genome shotgun (WGS) entry which is preliminary data.</text>
</comment>
<sequence length="121" mass="14140">MSFTCGFCTILIMTNYNIFDLCMSISSLQKKKRMHFYQAKSGSNKRNNKHIIFFINNSNTTKHRIYNLKMKIQIKEKGGTCHISNAKDQLKHTFSKSTINKRKVPFSQIRIKIFQSLLGEN</sequence>
<evidence type="ECO:0000313" key="2">
    <source>
        <dbReference type="Proteomes" id="UP000664940"/>
    </source>
</evidence>
<dbReference type="Proteomes" id="UP000664940">
    <property type="component" value="Unassembled WGS sequence"/>
</dbReference>
<gene>
    <name evidence="1" type="ORF">HJG60_009896</name>
</gene>
<proteinExistence type="predicted"/>
<accession>A0A834ELI1</accession>
<dbReference type="EMBL" id="JABVXQ010000002">
    <property type="protein sequence ID" value="KAF6125455.1"/>
    <property type="molecule type" value="Genomic_DNA"/>
</dbReference>